<evidence type="ECO:0000256" key="4">
    <source>
        <dbReference type="SAM" id="MobiDB-lite"/>
    </source>
</evidence>
<dbReference type="InterPro" id="IPR023194">
    <property type="entry name" value="eIF3-like_dom_sf"/>
</dbReference>
<evidence type="ECO:0000256" key="3">
    <source>
        <dbReference type="ARBA" id="ARBA00022917"/>
    </source>
</evidence>
<gene>
    <name evidence="5" type="ORF">g.3274</name>
</gene>
<dbReference type="PANTHER" id="PTHR21681">
    <property type="entry name" value="EUKARYOTIC TRANSLATION INITIATION FACTOR 3 SUBUNIT J"/>
    <property type="match status" value="1"/>
</dbReference>
<reference evidence="5" key="1">
    <citation type="submission" date="2015-12" db="EMBL/GenBank/DDBJ databases">
        <title>De novo transcriptome assembly of four potential Pierce s Disease insect vectors from Arizona vineyards.</title>
        <authorList>
            <person name="Tassone E.E."/>
        </authorList>
    </citation>
    <scope>NUCLEOTIDE SEQUENCE</scope>
</reference>
<dbReference type="Pfam" id="PF08597">
    <property type="entry name" value="eIF3_subunit"/>
    <property type="match status" value="1"/>
</dbReference>
<organism evidence="5">
    <name type="scientific">Clastoptera arizonana</name>
    <name type="common">Arizona spittle bug</name>
    <dbReference type="NCBI Taxonomy" id="38151"/>
    <lineage>
        <taxon>Eukaryota</taxon>
        <taxon>Metazoa</taxon>
        <taxon>Ecdysozoa</taxon>
        <taxon>Arthropoda</taxon>
        <taxon>Hexapoda</taxon>
        <taxon>Insecta</taxon>
        <taxon>Pterygota</taxon>
        <taxon>Neoptera</taxon>
        <taxon>Paraneoptera</taxon>
        <taxon>Hemiptera</taxon>
        <taxon>Auchenorrhyncha</taxon>
        <taxon>Cercopoidea</taxon>
        <taxon>Clastopteridae</taxon>
        <taxon>Clastoptera</taxon>
    </lineage>
</organism>
<dbReference type="AlphaFoldDB" id="A0A1B6D1Q4"/>
<keyword evidence="1" id="KW-0963">Cytoplasm</keyword>
<dbReference type="EMBL" id="GEDC01017667">
    <property type="protein sequence ID" value="JAS19631.1"/>
    <property type="molecule type" value="Transcribed_RNA"/>
</dbReference>
<dbReference type="GO" id="GO:0005852">
    <property type="term" value="C:eukaryotic translation initiation factor 3 complex"/>
    <property type="evidence" value="ECO:0007669"/>
    <property type="project" value="InterPro"/>
</dbReference>
<evidence type="ECO:0000313" key="5">
    <source>
        <dbReference type="EMBL" id="JAS19631.1"/>
    </source>
</evidence>
<evidence type="ECO:0000256" key="2">
    <source>
        <dbReference type="ARBA" id="ARBA00022540"/>
    </source>
</evidence>
<name>A0A1B6D1Q4_9HEMI</name>
<evidence type="ECO:0000256" key="1">
    <source>
        <dbReference type="ARBA" id="ARBA00022490"/>
    </source>
</evidence>
<keyword evidence="2" id="KW-0396">Initiation factor</keyword>
<dbReference type="InterPro" id="IPR013906">
    <property type="entry name" value="eIF3j"/>
</dbReference>
<dbReference type="Gene3D" id="1.10.246.60">
    <property type="entry name" value="Eukaryotic translation initiation factor 3 like domains"/>
    <property type="match status" value="1"/>
</dbReference>
<feature type="region of interest" description="Disordered" evidence="4">
    <location>
        <begin position="1"/>
        <end position="93"/>
    </location>
</feature>
<accession>A0A1B6D1Q4</accession>
<dbReference type="GO" id="GO:0003743">
    <property type="term" value="F:translation initiation factor activity"/>
    <property type="evidence" value="ECO:0007669"/>
    <property type="project" value="UniProtKB-KW"/>
</dbReference>
<protein>
    <submittedName>
        <fullName evidence="5">Uncharacterized protein</fullName>
    </submittedName>
</protein>
<feature type="compositionally biased region" description="Basic and acidic residues" evidence="4">
    <location>
        <begin position="41"/>
        <end position="59"/>
    </location>
</feature>
<feature type="compositionally biased region" description="Basic and acidic residues" evidence="4">
    <location>
        <begin position="77"/>
        <end position="93"/>
    </location>
</feature>
<dbReference type="PANTHER" id="PTHR21681:SF0">
    <property type="entry name" value="EUKARYOTIC TRANSLATION INITIATION FACTOR 3 SUBUNIT J"/>
    <property type="match status" value="1"/>
</dbReference>
<sequence>MSHRPTAEFPDSWDNDENEFKPRSLVMSNRWDDDEDDDLDVKDSWDEPEEEKKEEENETNKQSVVTTKKPKKALLGKIEEKEKKRREELERKKQVSIADMTPEEIQAEKLRQQKLQEEADFVVAKELLGATDFVFSSLESKEDFEKFKDDIVKHLEESTKNKNFPGFVEQLIQSLCVHLYSGDLKKIHTWVGNLQIEKLKIEKGEKTKKSKGKGKATLKFEGDTAYDEFSAYTEDYDDFM</sequence>
<proteinExistence type="predicted"/>
<keyword evidence="3" id="KW-0648">Protein biosynthesis</keyword>